<dbReference type="STRING" id="395493.BegalDRAFT_0957"/>
<sequence>MNIEIDDVLLEQAVKFTGLSIKQTIEESLHLLINSGLHHFEVNPVLTLPQKEWNALLDKMDMPPAPNAKLLATTKRYRDIIG</sequence>
<name>I3CE20_9GAMM</name>
<evidence type="ECO:0000313" key="3">
    <source>
        <dbReference type="Proteomes" id="UP000005744"/>
    </source>
</evidence>
<keyword evidence="3" id="KW-1185">Reference proteome</keyword>
<dbReference type="Proteomes" id="UP000005744">
    <property type="component" value="Unassembled WGS sequence"/>
</dbReference>
<dbReference type="AlphaFoldDB" id="I3CE20"/>
<evidence type="ECO:0000313" key="2">
    <source>
        <dbReference type="EMBL" id="EIJ41863.1"/>
    </source>
</evidence>
<dbReference type="InterPro" id="IPR014795">
    <property type="entry name" value="TacA_1-like"/>
</dbReference>
<dbReference type="Gene3D" id="1.20.5.780">
    <property type="entry name" value="Single helix bin"/>
    <property type="match status" value="1"/>
</dbReference>
<dbReference type="Pfam" id="PF08681">
    <property type="entry name" value="TacA1"/>
    <property type="match status" value="1"/>
</dbReference>
<dbReference type="EMBL" id="JH600070">
    <property type="protein sequence ID" value="EIJ41863.1"/>
    <property type="molecule type" value="Genomic_DNA"/>
</dbReference>
<dbReference type="HOGENOM" id="CLU_2551473_0_0_6"/>
<dbReference type="RefSeq" id="WP_002684193.1">
    <property type="nucleotide sequence ID" value="NZ_JH600070.1"/>
</dbReference>
<organism evidence="2 3">
    <name type="scientific">Beggiatoa alba B18LD</name>
    <dbReference type="NCBI Taxonomy" id="395493"/>
    <lineage>
        <taxon>Bacteria</taxon>
        <taxon>Pseudomonadati</taxon>
        <taxon>Pseudomonadota</taxon>
        <taxon>Gammaproteobacteria</taxon>
        <taxon>Thiotrichales</taxon>
        <taxon>Thiotrichaceae</taxon>
        <taxon>Beggiatoa</taxon>
    </lineage>
</organism>
<evidence type="ECO:0000256" key="1">
    <source>
        <dbReference type="ARBA" id="ARBA00022649"/>
    </source>
</evidence>
<proteinExistence type="predicted"/>
<gene>
    <name evidence="2" type="ORF">BegalDRAFT_0957</name>
</gene>
<accession>I3CE20</accession>
<keyword evidence="1" id="KW-1277">Toxin-antitoxin system</keyword>
<reference evidence="2 3" key="1">
    <citation type="submission" date="2011-11" db="EMBL/GenBank/DDBJ databases">
        <title>Improved High-Quality Draft sequence of Beggiatoa alba B18lD.</title>
        <authorList>
            <consortium name="US DOE Joint Genome Institute"/>
            <person name="Lucas S."/>
            <person name="Han J."/>
            <person name="Lapidus A."/>
            <person name="Cheng J.-F."/>
            <person name="Goodwin L."/>
            <person name="Pitluck S."/>
            <person name="Peters L."/>
            <person name="Mikhailova N."/>
            <person name="Held B."/>
            <person name="Detter J.C."/>
            <person name="Han C."/>
            <person name="Tapia R."/>
            <person name="Land M."/>
            <person name="Hauser L."/>
            <person name="Kyrpides N."/>
            <person name="Ivanova N."/>
            <person name="Pagani I."/>
            <person name="Samuel K."/>
            <person name="Teske A."/>
            <person name="Mueller J."/>
            <person name="Woyke T."/>
        </authorList>
    </citation>
    <scope>NUCLEOTIDE SEQUENCE [LARGE SCALE GENOMIC DNA]</scope>
    <source>
        <strain evidence="2 3">B18LD</strain>
    </source>
</reference>
<protein>
    <submittedName>
        <fullName evidence="2">Uncharacterized protein</fullName>
    </submittedName>
</protein>